<evidence type="ECO:0000313" key="3">
    <source>
        <dbReference type="EMBL" id="AXX88118.1"/>
    </source>
</evidence>
<dbReference type="PANTHER" id="PTHR32182">
    <property type="entry name" value="DNA REPLICATION AND REPAIR PROTEIN RECF"/>
    <property type="match status" value="1"/>
</dbReference>
<dbReference type="Pfam" id="PF13304">
    <property type="entry name" value="AAA_21"/>
    <property type="match status" value="1"/>
</dbReference>
<keyword evidence="3" id="KW-0547">Nucleotide-binding</keyword>
<dbReference type="GO" id="GO:0006302">
    <property type="term" value="P:double-strand break repair"/>
    <property type="evidence" value="ECO:0007669"/>
    <property type="project" value="TreeGrafter"/>
</dbReference>
<dbReference type="Gene3D" id="3.40.50.300">
    <property type="entry name" value="P-loop containing nucleotide triphosphate hydrolases"/>
    <property type="match status" value="1"/>
</dbReference>
<evidence type="ECO:0000256" key="1">
    <source>
        <dbReference type="SAM" id="Coils"/>
    </source>
</evidence>
<dbReference type="RefSeq" id="WP_118897452.1">
    <property type="nucleotide sequence ID" value="NZ_CP032101.1"/>
</dbReference>
<feature type="domain" description="ATPase AAA-type core" evidence="2">
    <location>
        <begin position="245"/>
        <end position="429"/>
    </location>
</feature>
<organism evidence="3 4">
    <name type="scientific">Malaciobacter marinus</name>
    <dbReference type="NCBI Taxonomy" id="505249"/>
    <lineage>
        <taxon>Bacteria</taxon>
        <taxon>Pseudomonadati</taxon>
        <taxon>Campylobacterota</taxon>
        <taxon>Epsilonproteobacteria</taxon>
        <taxon>Campylobacterales</taxon>
        <taxon>Arcobacteraceae</taxon>
        <taxon>Malaciobacter</taxon>
    </lineage>
</organism>
<keyword evidence="1" id="KW-0175">Coiled coil</keyword>
<accession>A0A347TNE0</accession>
<proteinExistence type="predicted"/>
<dbReference type="InterPro" id="IPR027417">
    <property type="entry name" value="P-loop_NTPase"/>
</dbReference>
<gene>
    <name evidence="3" type="ORF">AMRN_2416</name>
</gene>
<dbReference type="AlphaFoldDB" id="A0A347TNE0"/>
<dbReference type="GO" id="GO:0005524">
    <property type="term" value="F:ATP binding"/>
    <property type="evidence" value="ECO:0007669"/>
    <property type="project" value="UniProtKB-KW"/>
</dbReference>
<evidence type="ECO:0000259" key="2">
    <source>
        <dbReference type="Pfam" id="PF13304"/>
    </source>
</evidence>
<dbReference type="Proteomes" id="UP000264693">
    <property type="component" value="Chromosome"/>
</dbReference>
<name>A0A347TNE0_9BACT</name>
<dbReference type="GO" id="GO:0016887">
    <property type="term" value="F:ATP hydrolysis activity"/>
    <property type="evidence" value="ECO:0007669"/>
    <property type="project" value="InterPro"/>
</dbReference>
<sequence length="584" mass="70067">MELVYLWVEEYKNIKKQGFNFSPRFKCEYDEKTNELTIDENKEYVSIFPENINLTAIVGENGTGKTSLIDFINTSIDIKNKNSFLFLYIENNIRYYKSNLKMSPTNFNTLNKFYFTNNNYNFKNTIINAKSYDINNIFKFFVSIFEKVENIYFNPKSILITENKEKKSQIIEELLKNIKNKNIQKKELLKINIFVLNLINENFNNETYINFLCDEYEYIESPEIYDEIQQKTLRTKLKQNEFYKDFLDYLINLLISLKNNSKKPINPFTNFIKDQRIYYLFRNVRRINSIEDFLDELVESKFIKQRYQTFYNDCKDYFDLEQNYLYKNIQLSNVKIEIINKFKELLNFDFFDNREVSFNSFSEGEKNLFLSNLEIYSKFQEGNKIILLDEIELFLHPQWQKQYINSLLQLFEFNHIHFIFVTHSPFLLSDLPKKNIIFLDKVDENTKDKYPSINIEKLEKGNCLNVSKFININPFGANIHTLLSHGFFMKDGLMGEFAKNKISKILKFLSEENKFIDLEVKILPPLKIQNNFFEKNLKPIIEFIGEEFLKEKLLKMYEIKFPKCNEAKIKELENEIKRLKNASN</sequence>
<keyword evidence="3" id="KW-0067">ATP-binding</keyword>
<dbReference type="KEGG" id="amar:AMRN_2416"/>
<feature type="coiled-coil region" evidence="1">
    <location>
        <begin position="161"/>
        <end position="191"/>
    </location>
</feature>
<reference evidence="3 4" key="1">
    <citation type="submission" date="2018-08" db="EMBL/GenBank/DDBJ databases">
        <title>Complete genome of the Arcobacter marinus type strain JCM 15502.</title>
        <authorList>
            <person name="Miller W.G."/>
            <person name="Yee E."/>
            <person name="Huynh S."/>
            <person name="Parker C.T."/>
        </authorList>
    </citation>
    <scope>NUCLEOTIDE SEQUENCE [LARGE SCALE GENOMIC DNA]</scope>
    <source>
        <strain evidence="3 4">JCM 15502</strain>
    </source>
</reference>
<dbReference type="GO" id="GO:0000731">
    <property type="term" value="P:DNA synthesis involved in DNA repair"/>
    <property type="evidence" value="ECO:0007669"/>
    <property type="project" value="TreeGrafter"/>
</dbReference>
<protein>
    <submittedName>
        <fullName evidence="3">ATP-binding protein (AAA domain)</fullName>
    </submittedName>
</protein>
<dbReference type="PANTHER" id="PTHR32182:SF23">
    <property type="entry name" value="ATP BINDING PROTEIN"/>
    <property type="match status" value="1"/>
</dbReference>
<dbReference type="SUPFAM" id="SSF52540">
    <property type="entry name" value="P-loop containing nucleoside triphosphate hydrolases"/>
    <property type="match status" value="1"/>
</dbReference>
<dbReference type="InterPro" id="IPR003959">
    <property type="entry name" value="ATPase_AAA_core"/>
</dbReference>
<evidence type="ECO:0000313" key="4">
    <source>
        <dbReference type="Proteomes" id="UP000264693"/>
    </source>
</evidence>
<dbReference type="EMBL" id="CP032101">
    <property type="protein sequence ID" value="AXX88118.1"/>
    <property type="molecule type" value="Genomic_DNA"/>
</dbReference>